<dbReference type="InterPro" id="IPR011991">
    <property type="entry name" value="ArsR-like_HTH"/>
</dbReference>
<evidence type="ECO:0000256" key="1">
    <source>
        <dbReference type="SAM" id="MobiDB-lite"/>
    </source>
</evidence>
<dbReference type="PROSITE" id="PS50995">
    <property type="entry name" value="HTH_MARR_2"/>
    <property type="match status" value="1"/>
</dbReference>
<dbReference type="GO" id="GO:0003700">
    <property type="term" value="F:DNA-binding transcription factor activity"/>
    <property type="evidence" value="ECO:0007669"/>
    <property type="project" value="InterPro"/>
</dbReference>
<dbReference type="InterPro" id="IPR036388">
    <property type="entry name" value="WH-like_DNA-bd_sf"/>
</dbReference>
<dbReference type="SUPFAM" id="SSF46785">
    <property type="entry name" value="Winged helix' DNA-binding domain"/>
    <property type="match status" value="1"/>
</dbReference>
<proteinExistence type="predicted"/>
<sequence length="221" mass="23456">MASAQKGNGSPGNRSRGDGSRGNGLHDDTPSAGAEGAEASESGRDHQGPAAGKSDRLLAGIAVGGGMVDSDGIVRISLGNMPDLIGYNLRLAQLRVFDHFRETLKVSGDPVLATITPGLFRILVLVRDNPGLNQSRLAAAVGIDRSTLVPILNRLSKLGLIERRQSRNDGRAHSVHLTFDGASTVGRMEDLVDQHEQEIAKSLTKREKTQLIGLLRKLGNS</sequence>
<dbReference type="Pfam" id="PF01047">
    <property type="entry name" value="MarR"/>
    <property type="match status" value="1"/>
</dbReference>
<dbReference type="PANTHER" id="PTHR33164">
    <property type="entry name" value="TRANSCRIPTIONAL REGULATOR, MARR FAMILY"/>
    <property type="match status" value="1"/>
</dbReference>
<protein>
    <submittedName>
        <fullName evidence="3">MarR family transcriptional regulator</fullName>
    </submittedName>
</protein>
<dbReference type="InterPro" id="IPR000835">
    <property type="entry name" value="HTH_MarR-typ"/>
</dbReference>
<accession>A0A437QX51</accession>
<organism evidence="3 4">
    <name type="scientific">Hwanghaeella grinnelliae</name>
    <dbReference type="NCBI Taxonomy" id="2500179"/>
    <lineage>
        <taxon>Bacteria</taxon>
        <taxon>Pseudomonadati</taxon>
        <taxon>Pseudomonadota</taxon>
        <taxon>Alphaproteobacteria</taxon>
        <taxon>Rhodospirillales</taxon>
        <taxon>Rhodospirillaceae</taxon>
        <taxon>Hwanghaeella</taxon>
    </lineage>
</organism>
<feature type="region of interest" description="Disordered" evidence="1">
    <location>
        <begin position="1"/>
        <end position="52"/>
    </location>
</feature>
<evidence type="ECO:0000313" key="3">
    <source>
        <dbReference type="EMBL" id="RVU39101.1"/>
    </source>
</evidence>
<comment type="caution">
    <text evidence="3">The sequence shown here is derived from an EMBL/GenBank/DDBJ whole genome shotgun (WGS) entry which is preliminary data.</text>
</comment>
<dbReference type="GO" id="GO:0006950">
    <property type="term" value="P:response to stress"/>
    <property type="evidence" value="ECO:0007669"/>
    <property type="project" value="TreeGrafter"/>
</dbReference>
<gene>
    <name evidence="3" type="ORF">EOI86_07550</name>
</gene>
<reference evidence="4" key="1">
    <citation type="submission" date="2019-01" db="EMBL/GenBank/DDBJ databases">
        <title>Gri0909 isolated from a small marine red alga.</title>
        <authorList>
            <person name="Kim J."/>
            <person name="Jeong S.E."/>
            <person name="Jeon C.O."/>
        </authorList>
    </citation>
    <scope>NUCLEOTIDE SEQUENCE [LARGE SCALE GENOMIC DNA]</scope>
    <source>
        <strain evidence="4">Gri0909</strain>
    </source>
</reference>
<dbReference type="RefSeq" id="WP_127764473.1">
    <property type="nucleotide sequence ID" value="NZ_SADE01000001.1"/>
</dbReference>
<name>A0A437QX51_9PROT</name>
<evidence type="ECO:0000313" key="4">
    <source>
        <dbReference type="Proteomes" id="UP000287447"/>
    </source>
</evidence>
<dbReference type="EMBL" id="SADE01000001">
    <property type="protein sequence ID" value="RVU39101.1"/>
    <property type="molecule type" value="Genomic_DNA"/>
</dbReference>
<dbReference type="InterPro" id="IPR039422">
    <property type="entry name" value="MarR/SlyA-like"/>
</dbReference>
<dbReference type="PANTHER" id="PTHR33164:SF89">
    <property type="entry name" value="MARR FAMILY REGULATORY PROTEIN"/>
    <property type="match status" value="1"/>
</dbReference>
<dbReference type="SMART" id="SM00347">
    <property type="entry name" value="HTH_MARR"/>
    <property type="match status" value="1"/>
</dbReference>
<dbReference type="AlphaFoldDB" id="A0A437QX51"/>
<dbReference type="PRINTS" id="PR00598">
    <property type="entry name" value="HTHMARR"/>
</dbReference>
<dbReference type="CDD" id="cd00090">
    <property type="entry name" value="HTH_ARSR"/>
    <property type="match status" value="1"/>
</dbReference>
<dbReference type="Gene3D" id="1.10.10.10">
    <property type="entry name" value="Winged helix-like DNA-binding domain superfamily/Winged helix DNA-binding domain"/>
    <property type="match status" value="1"/>
</dbReference>
<dbReference type="InterPro" id="IPR036390">
    <property type="entry name" value="WH_DNA-bd_sf"/>
</dbReference>
<dbReference type="Proteomes" id="UP000287447">
    <property type="component" value="Unassembled WGS sequence"/>
</dbReference>
<evidence type="ECO:0000259" key="2">
    <source>
        <dbReference type="PROSITE" id="PS50995"/>
    </source>
</evidence>
<keyword evidence="4" id="KW-1185">Reference proteome</keyword>
<feature type="domain" description="HTH marR-type" evidence="2">
    <location>
        <begin position="82"/>
        <end position="220"/>
    </location>
</feature>
<feature type="compositionally biased region" description="Basic and acidic residues" evidence="1">
    <location>
        <begin position="15"/>
        <end position="29"/>
    </location>
</feature>
<feature type="compositionally biased region" description="Low complexity" evidence="1">
    <location>
        <begin position="31"/>
        <end position="40"/>
    </location>
</feature>
<dbReference type="OrthoDB" id="8228089at2"/>